<keyword evidence="3" id="KW-1185">Reference proteome</keyword>
<feature type="transmembrane region" description="Helical" evidence="1">
    <location>
        <begin position="49"/>
        <end position="67"/>
    </location>
</feature>
<protein>
    <submittedName>
        <fullName evidence="2">Uncharacterized protein</fullName>
    </submittedName>
</protein>
<name>A0A3M7P5X1_BRAPC</name>
<evidence type="ECO:0000313" key="2">
    <source>
        <dbReference type="EMBL" id="RMZ94468.1"/>
    </source>
</evidence>
<keyword evidence="1" id="KW-1133">Transmembrane helix</keyword>
<dbReference type="Proteomes" id="UP000276133">
    <property type="component" value="Unassembled WGS sequence"/>
</dbReference>
<evidence type="ECO:0000313" key="3">
    <source>
        <dbReference type="Proteomes" id="UP000276133"/>
    </source>
</evidence>
<accession>A0A3M7P5X1</accession>
<gene>
    <name evidence="2" type="ORF">BpHYR1_006977</name>
</gene>
<proteinExistence type="predicted"/>
<comment type="caution">
    <text evidence="2">The sequence shown here is derived from an EMBL/GenBank/DDBJ whole genome shotgun (WGS) entry which is preliminary data.</text>
</comment>
<reference evidence="2 3" key="1">
    <citation type="journal article" date="2018" name="Sci. Rep.">
        <title>Genomic signatures of local adaptation to the degree of environmental predictability in rotifers.</title>
        <authorList>
            <person name="Franch-Gras L."/>
            <person name="Hahn C."/>
            <person name="Garcia-Roger E.M."/>
            <person name="Carmona M.J."/>
            <person name="Serra M."/>
            <person name="Gomez A."/>
        </authorList>
    </citation>
    <scope>NUCLEOTIDE SEQUENCE [LARGE SCALE GENOMIC DNA]</scope>
    <source>
        <strain evidence="2">HYR1</strain>
    </source>
</reference>
<evidence type="ECO:0000256" key="1">
    <source>
        <dbReference type="SAM" id="Phobius"/>
    </source>
</evidence>
<keyword evidence="1" id="KW-0812">Transmembrane</keyword>
<keyword evidence="1" id="KW-0472">Membrane</keyword>
<organism evidence="2 3">
    <name type="scientific">Brachionus plicatilis</name>
    <name type="common">Marine rotifer</name>
    <name type="synonym">Brachionus muelleri</name>
    <dbReference type="NCBI Taxonomy" id="10195"/>
    <lineage>
        <taxon>Eukaryota</taxon>
        <taxon>Metazoa</taxon>
        <taxon>Spiralia</taxon>
        <taxon>Gnathifera</taxon>
        <taxon>Rotifera</taxon>
        <taxon>Eurotatoria</taxon>
        <taxon>Monogononta</taxon>
        <taxon>Pseudotrocha</taxon>
        <taxon>Ploima</taxon>
        <taxon>Brachionidae</taxon>
        <taxon>Brachionus</taxon>
    </lineage>
</organism>
<dbReference type="EMBL" id="REGN01013029">
    <property type="protein sequence ID" value="RMZ94468.1"/>
    <property type="molecule type" value="Genomic_DNA"/>
</dbReference>
<sequence>MLHHGNLRKSNDLFVPYSRSLIFVYYYNCFVIKNQKITTSEKAFDDGSYLRWTTWFLFCWFIYINYLESFLRNFPSSVLLIA</sequence>
<dbReference type="AlphaFoldDB" id="A0A3M7P5X1"/>